<keyword evidence="2" id="KW-1185">Reference proteome</keyword>
<dbReference type="RefSeq" id="WP_221248679.1">
    <property type="nucleotide sequence ID" value="NZ_AP024355.1"/>
</dbReference>
<proteinExistence type="predicted"/>
<organism evidence="1 2">
    <name type="scientific">Desulfuromonas versatilis</name>
    <dbReference type="NCBI Taxonomy" id="2802975"/>
    <lineage>
        <taxon>Bacteria</taxon>
        <taxon>Pseudomonadati</taxon>
        <taxon>Thermodesulfobacteriota</taxon>
        <taxon>Desulfuromonadia</taxon>
        <taxon>Desulfuromonadales</taxon>
        <taxon>Desulfuromonadaceae</taxon>
        <taxon>Desulfuromonas</taxon>
    </lineage>
</organism>
<accession>A0ABM8HXE7</accession>
<gene>
    <name evidence="1" type="ORF">DESUT3_23240</name>
</gene>
<dbReference type="EMBL" id="AP024355">
    <property type="protein sequence ID" value="BCR05255.1"/>
    <property type="molecule type" value="Genomic_DNA"/>
</dbReference>
<evidence type="ECO:0008006" key="3">
    <source>
        <dbReference type="Google" id="ProtNLM"/>
    </source>
</evidence>
<protein>
    <recommendedName>
        <fullName evidence="3">Transcription factor zinc-finger domain-containing protein</fullName>
    </recommendedName>
</protein>
<reference evidence="1 2" key="2">
    <citation type="journal article" date="2021" name="Int. J. Syst. Evol. Microbiol.">
        <title>Isolation and Polyphasic Characterization of Desulfuromonas versatilis sp. Nov., an Electrogenic Bacteria Capable of Versatile Metabolism Isolated from a Graphene Oxide-Reducing Enrichment Culture.</title>
        <authorList>
            <person name="Xie L."/>
            <person name="Yoshida N."/>
            <person name="Ishii S."/>
            <person name="Meng L."/>
        </authorList>
    </citation>
    <scope>NUCLEOTIDE SEQUENCE [LARGE SCALE GENOMIC DNA]</scope>
    <source>
        <strain evidence="1 2">NIT-T3</strain>
    </source>
</reference>
<name>A0ABM8HXE7_9BACT</name>
<sequence>MDVECPVCKSKNKVEIDTHSDGFAENLEECGNCGAVWTMKGTVEVLLHKANAAWSQL</sequence>
<evidence type="ECO:0000313" key="1">
    <source>
        <dbReference type="EMBL" id="BCR05255.1"/>
    </source>
</evidence>
<dbReference type="Proteomes" id="UP001319827">
    <property type="component" value="Chromosome"/>
</dbReference>
<evidence type="ECO:0000313" key="2">
    <source>
        <dbReference type="Proteomes" id="UP001319827"/>
    </source>
</evidence>
<reference evidence="1 2" key="1">
    <citation type="journal article" date="2016" name="C (Basel)">
        <title>Selective Growth of and Electricity Production by Marine Exoelectrogenic Bacteria in Self-Aggregated Hydrogel of Microbially Reduced Graphene Oxide.</title>
        <authorList>
            <person name="Yoshida N."/>
            <person name="Goto Y."/>
            <person name="Miyata Y."/>
        </authorList>
    </citation>
    <scope>NUCLEOTIDE SEQUENCE [LARGE SCALE GENOMIC DNA]</scope>
    <source>
        <strain evidence="1 2">NIT-T3</strain>
    </source>
</reference>